<evidence type="ECO:0000313" key="2">
    <source>
        <dbReference type="Proteomes" id="UP000807025"/>
    </source>
</evidence>
<proteinExistence type="predicted"/>
<accession>A0A9P6A2C2</accession>
<organism evidence="1 2">
    <name type="scientific">Pleurotus eryngii</name>
    <name type="common">Boletus of the steppes</name>
    <dbReference type="NCBI Taxonomy" id="5323"/>
    <lineage>
        <taxon>Eukaryota</taxon>
        <taxon>Fungi</taxon>
        <taxon>Dikarya</taxon>
        <taxon>Basidiomycota</taxon>
        <taxon>Agaricomycotina</taxon>
        <taxon>Agaricomycetes</taxon>
        <taxon>Agaricomycetidae</taxon>
        <taxon>Agaricales</taxon>
        <taxon>Pleurotineae</taxon>
        <taxon>Pleurotaceae</taxon>
        <taxon>Pleurotus</taxon>
    </lineage>
</organism>
<feature type="non-terminal residue" evidence="1">
    <location>
        <position position="86"/>
    </location>
</feature>
<sequence length="86" mass="9735">HKARRNCKCNACKLQRQKGCYNPEKCRKVAEKVAGNIGAEWKAGGIAPRQLADLSQYCQSDEKQFMPRETLNSSLADIFRIFVDTT</sequence>
<evidence type="ECO:0000313" key="1">
    <source>
        <dbReference type="EMBL" id="KAF9497966.1"/>
    </source>
</evidence>
<dbReference type="AlphaFoldDB" id="A0A9P6A2C2"/>
<dbReference type="EMBL" id="MU154540">
    <property type="protein sequence ID" value="KAF9497966.1"/>
    <property type="molecule type" value="Genomic_DNA"/>
</dbReference>
<reference evidence="1" key="1">
    <citation type="submission" date="2020-11" db="EMBL/GenBank/DDBJ databases">
        <authorList>
            <consortium name="DOE Joint Genome Institute"/>
            <person name="Ahrendt S."/>
            <person name="Riley R."/>
            <person name="Andreopoulos W."/>
            <person name="Labutti K."/>
            <person name="Pangilinan J."/>
            <person name="Ruiz-Duenas F.J."/>
            <person name="Barrasa J.M."/>
            <person name="Sanchez-Garcia M."/>
            <person name="Camarero S."/>
            <person name="Miyauchi S."/>
            <person name="Serrano A."/>
            <person name="Linde D."/>
            <person name="Babiker R."/>
            <person name="Drula E."/>
            <person name="Ayuso-Fernandez I."/>
            <person name="Pacheco R."/>
            <person name="Padilla G."/>
            <person name="Ferreira P."/>
            <person name="Barriuso J."/>
            <person name="Kellner H."/>
            <person name="Castanera R."/>
            <person name="Alfaro M."/>
            <person name="Ramirez L."/>
            <person name="Pisabarro A.G."/>
            <person name="Kuo A."/>
            <person name="Tritt A."/>
            <person name="Lipzen A."/>
            <person name="He G."/>
            <person name="Yan M."/>
            <person name="Ng V."/>
            <person name="Cullen D."/>
            <person name="Martin F."/>
            <person name="Rosso M.-N."/>
            <person name="Henrissat B."/>
            <person name="Hibbett D."/>
            <person name="Martinez A.T."/>
            <person name="Grigoriev I.V."/>
        </authorList>
    </citation>
    <scope>NUCLEOTIDE SEQUENCE</scope>
    <source>
        <strain evidence="1">ATCC 90797</strain>
    </source>
</reference>
<keyword evidence="2" id="KW-1185">Reference proteome</keyword>
<dbReference type="OrthoDB" id="3007206at2759"/>
<dbReference type="Proteomes" id="UP000807025">
    <property type="component" value="Unassembled WGS sequence"/>
</dbReference>
<feature type="non-terminal residue" evidence="1">
    <location>
        <position position="1"/>
    </location>
</feature>
<gene>
    <name evidence="1" type="ORF">BDN71DRAFT_1365158</name>
</gene>
<comment type="caution">
    <text evidence="1">The sequence shown here is derived from an EMBL/GenBank/DDBJ whole genome shotgun (WGS) entry which is preliminary data.</text>
</comment>
<protein>
    <submittedName>
        <fullName evidence="1">Uncharacterized protein</fullName>
    </submittedName>
</protein>
<name>A0A9P6A2C2_PLEER</name>